<protein>
    <submittedName>
        <fullName evidence="2">Uncharacterized conserved protein, DUF58 family, contains vWF domain</fullName>
    </submittedName>
</protein>
<reference evidence="2 3" key="1">
    <citation type="submission" date="2016-10" db="EMBL/GenBank/DDBJ databases">
        <authorList>
            <person name="de Groot N.N."/>
        </authorList>
    </citation>
    <scope>NUCLEOTIDE SEQUENCE [LARGE SCALE GENOMIC DNA]</scope>
    <source>
        <strain evidence="2 3">DSM 17925</strain>
    </source>
</reference>
<evidence type="ECO:0000259" key="1">
    <source>
        <dbReference type="Pfam" id="PF01882"/>
    </source>
</evidence>
<dbReference type="SUPFAM" id="SSF53300">
    <property type="entry name" value="vWA-like"/>
    <property type="match status" value="1"/>
</dbReference>
<feature type="domain" description="DUF58" evidence="1">
    <location>
        <begin position="197"/>
        <end position="369"/>
    </location>
</feature>
<dbReference type="Pfam" id="PF01882">
    <property type="entry name" value="DUF58"/>
    <property type="match status" value="1"/>
</dbReference>
<dbReference type="RefSeq" id="WP_089988860.1">
    <property type="nucleotide sequence ID" value="NZ_FOIZ01000001.1"/>
</dbReference>
<dbReference type="InterPro" id="IPR036465">
    <property type="entry name" value="vWFA_dom_sf"/>
</dbReference>
<gene>
    <name evidence="2" type="ORF">SAMN04488515_0061</name>
</gene>
<dbReference type="PANTHER" id="PTHR33608:SF3">
    <property type="entry name" value="SLR2013 PROTEIN"/>
    <property type="match status" value="1"/>
</dbReference>
<proteinExistence type="predicted"/>
<dbReference type="OrthoDB" id="9776116at2"/>
<dbReference type="Proteomes" id="UP000199167">
    <property type="component" value="Unassembled WGS sequence"/>
</dbReference>
<accession>A0A1I0ML09</accession>
<evidence type="ECO:0000313" key="2">
    <source>
        <dbReference type="EMBL" id="SEV88570.1"/>
    </source>
</evidence>
<dbReference type="AlphaFoldDB" id="A0A1I0ML09"/>
<dbReference type="EMBL" id="FOIZ01000001">
    <property type="protein sequence ID" value="SEV88570.1"/>
    <property type="molecule type" value="Genomic_DNA"/>
</dbReference>
<dbReference type="STRING" id="364200.SAMN04488515_0061"/>
<dbReference type="InterPro" id="IPR002881">
    <property type="entry name" value="DUF58"/>
</dbReference>
<name>A0A1I0ML09_9RHOB</name>
<dbReference type="PANTHER" id="PTHR33608">
    <property type="entry name" value="BLL2464 PROTEIN"/>
    <property type="match status" value="1"/>
</dbReference>
<organism evidence="2 3">
    <name type="scientific">Cognatiyoonia koreensis</name>
    <dbReference type="NCBI Taxonomy" id="364200"/>
    <lineage>
        <taxon>Bacteria</taxon>
        <taxon>Pseudomonadati</taxon>
        <taxon>Pseudomonadota</taxon>
        <taxon>Alphaproteobacteria</taxon>
        <taxon>Rhodobacterales</taxon>
        <taxon>Paracoccaceae</taxon>
        <taxon>Cognatiyoonia</taxon>
    </lineage>
</organism>
<sequence>MRPSPLLLTLAIGLLLVTCVIAMTSDAGAPLVQAGWAVLAFVALCDLILTRTGRSISVDFMPPEQMFVGEKYKQKVKLTSKSGNLPAGIDMRFDHDSEIVVGPFFWPDLTLQIGVDVPVELTCTKRGEFKFKQIWLFWPSRFRLFEIVSRKPLDADIKGIPNIQPVLSGEITTQVQAELYGIKSTQMRGEGSEFHQLREFTTGMDPRMIDWKRSARHGGLVARETHAEQNHQIIMCIDNGYLMREEIEGLPKIDRGINAALATTWAAGLGGDQVGFFAFDSRPRQFIPPSPGRVAFNRFRFEAAALKYSSVETNHTLALAHLNGLLNRRSMIVVFSDFVDSTTAELLVENMAVLSRHHLLIFVAMRDPALDRITNPEDPTLSKVAEAISASQISKERELVLDELQRLGVVCLDIAPDKLTPELVSAYLDIKAREMI</sequence>
<keyword evidence="3" id="KW-1185">Reference proteome</keyword>
<evidence type="ECO:0000313" key="3">
    <source>
        <dbReference type="Proteomes" id="UP000199167"/>
    </source>
</evidence>